<accession>A0AAV1WZ49</accession>
<sequence length="116" mass="13659">MEFDSIEKVREFYIPLLRIKVLEFVFDRLNRGEQSRSVVVKVNTKLTMLQMKKLKIMLVKQKESVRLFELVVRLHLLSITIIILWLAQEVCHKKMSVAAKSLIERFDEEGLPMGKV</sequence>
<proteinExistence type="predicted"/>
<gene>
    <name evidence="2" type="ORF">LLUT_LOCUS15735</name>
</gene>
<keyword evidence="1" id="KW-0812">Transmembrane</keyword>
<organism evidence="2 3">
    <name type="scientific">Lupinus luteus</name>
    <name type="common">European yellow lupine</name>
    <dbReference type="NCBI Taxonomy" id="3873"/>
    <lineage>
        <taxon>Eukaryota</taxon>
        <taxon>Viridiplantae</taxon>
        <taxon>Streptophyta</taxon>
        <taxon>Embryophyta</taxon>
        <taxon>Tracheophyta</taxon>
        <taxon>Spermatophyta</taxon>
        <taxon>Magnoliopsida</taxon>
        <taxon>eudicotyledons</taxon>
        <taxon>Gunneridae</taxon>
        <taxon>Pentapetalae</taxon>
        <taxon>rosids</taxon>
        <taxon>fabids</taxon>
        <taxon>Fabales</taxon>
        <taxon>Fabaceae</taxon>
        <taxon>Papilionoideae</taxon>
        <taxon>50 kb inversion clade</taxon>
        <taxon>genistoids sensu lato</taxon>
        <taxon>core genistoids</taxon>
        <taxon>Genisteae</taxon>
        <taxon>Lupinus</taxon>
    </lineage>
</organism>
<dbReference type="EMBL" id="CAXHTB010000011">
    <property type="protein sequence ID" value="CAL0314675.1"/>
    <property type="molecule type" value="Genomic_DNA"/>
</dbReference>
<keyword evidence="1" id="KW-1133">Transmembrane helix</keyword>
<dbReference type="AlphaFoldDB" id="A0AAV1WZ49"/>
<name>A0AAV1WZ49_LUPLU</name>
<comment type="caution">
    <text evidence="2">The sequence shown here is derived from an EMBL/GenBank/DDBJ whole genome shotgun (WGS) entry which is preliminary data.</text>
</comment>
<evidence type="ECO:0000256" key="1">
    <source>
        <dbReference type="SAM" id="Phobius"/>
    </source>
</evidence>
<dbReference type="Proteomes" id="UP001497480">
    <property type="component" value="Unassembled WGS sequence"/>
</dbReference>
<evidence type="ECO:0000313" key="3">
    <source>
        <dbReference type="Proteomes" id="UP001497480"/>
    </source>
</evidence>
<reference evidence="2 3" key="1">
    <citation type="submission" date="2024-03" db="EMBL/GenBank/DDBJ databases">
        <authorList>
            <person name="Martinez-Hernandez J."/>
        </authorList>
    </citation>
    <scope>NUCLEOTIDE SEQUENCE [LARGE SCALE GENOMIC DNA]</scope>
</reference>
<evidence type="ECO:0000313" key="2">
    <source>
        <dbReference type="EMBL" id="CAL0314675.1"/>
    </source>
</evidence>
<protein>
    <submittedName>
        <fullName evidence="2">Uncharacterized protein</fullName>
    </submittedName>
</protein>
<feature type="transmembrane region" description="Helical" evidence="1">
    <location>
        <begin position="67"/>
        <end position="87"/>
    </location>
</feature>
<keyword evidence="1" id="KW-0472">Membrane</keyword>
<keyword evidence="3" id="KW-1185">Reference proteome</keyword>